<reference evidence="1" key="2">
    <citation type="submission" date="2018-03" db="EMBL/GenBank/DDBJ databases">
        <title>The Triticum urartu genome reveals the dynamic nature of wheat genome evolution.</title>
        <authorList>
            <person name="Ling H."/>
            <person name="Ma B."/>
            <person name="Shi X."/>
            <person name="Liu H."/>
            <person name="Dong L."/>
            <person name="Sun H."/>
            <person name="Cao Y."/>
            <person name="Gao Q."/>
            <person name="Zheng S."/>
            <person name="Li Y."/>
            <person name="Yu Y."/>
            <person name="Du H."/>
            <person name="Qi M."/>
            <person name="Li Y."/>
            <person name="Yu H."/>
            <person name="Cui Y."/>
            <person name="Wang N."/>
            <person name="Chen C."/>
            <person name="Wu H."/>
            <person name="Zhao Y."/>
            <person name="Zhang J."/>
            <person name="Li Y."/>
            <person name="Zhou W."/>
            <person name="Zhang B."/>
            <person name="Hu W."/>
            <person name="Eijk M."/>
            <person name="Tang J."/>
            <person name="Witsenboer H."/>
            <person name="Zhao S."/>
            <person name="Li Z."/>
            <person name="Zhang A."/>
            <person name="Wang D."/>
            <person name="Liang C."/>
        </authorList>
    </citation>
    <scope>NUCLEOTIDE SEQUENCE [LARGE SCALE GENOMIC DNA]</scope>
    <source>
        <strain evidence="1">cv. G1812</strain>
    </source>
</reference>
<dbReference type="EnsemblPlants" id="TuG1812G0400002840.01.T01">
    <property type="protein sequence ID" value="TuG1812G0400002840.01.T01.cds255924"/>
    <property type="gene ID" value="TuG1812G0400002840.01"/>
</dbReference>
<evidence type="ECO:0000313" key="1">
    <source>
        <dbReference type="EnsemblPlants" id="TuG1812G0400002840.01.T01.cds255924"/>
    </source>
</evidence>
<accession>A0A8R7Q582</accession>
<keyword evidence="2" id="KW-1185">Reference proteome</keyword>
<dbReference type="Gramene" id="TuG1812G0400002840.01.T01">
    <property type="protein sequence ID" value="TuG1812G0400002840.01.T01.cds255924"/>
    <property type="gene ID" value="TuG1812G0400002840.01"/>
</dbReference>
<organism evidence="1 2">
    <name type="scientific">Triticum urartu</name>
    <name type="common">Red wild einkorn</name>
    <name type="synonym">Crithodium urartu</name>
    <dbReference type="NCBI Taxonomy" id="4572"/>
    <lineage>
        <taxon>Eukaryota</taxon>
        <taxon>Viridiplantae</taxon>
        <taxon>Streptophyta</taxon>
        <taxon>Embryophyta</taxon>
        <taxon>Tracheophyta</taxon>
        <taxon>Spermatophyta</taxon>
        <taxon>Magnoliopsida</taxon>
        <taxon>Liliopsida</taxon>
        <taxon>Poales</taxon>
        <taxon>Poaceae</taxon>
        <taxon>BOP clade</taxon>
        <taxon>Pooideae</taxon>
        <taxon>Triticodae</taxon>
        <taxon>Triticeae</taxon>
        <taxon>Triticinae</taxon>
        <taxon>Triticum</taxon>
    </lineage>
</organism>
<sequence length="39" mass="3785">MVACVGEAPDHSFVEECVLARGGAEGLQRGVQAAGGGVG</sequence>
<protein>
    <submittedName>
        <fullName evidence="1">Uncharacterized protein</fullName>
    </submittedName>
</protein>
<name>A0A8R7Q582_TRIUA</name>
<reference evidence="1" key="3">
    <citation type="submission" date="2022-06" db="UniProtKB">
        <authorList>
            <consortium name="EnsemblPlants"/>
        </authorList>
    </citation>
    <scope>IDENTIFICATION</scope>
</reference>
<reference evidence="2" key="1">
    <citation type="journal article" date="2013" name="Nature">
        <title>Draft genome of the wheat A-genome progenitor Triticum urartu.</title>
        <authorList>
            <person name="Ling H.Q."/>
            <person name="Zhao S."/>
            <person name="Liu D."/>
            <person name="Wang J."/>
            <person name="Sun H."/>
            <person name="Zhang C."/>
            <person name="Fan H."/>
            <person name="Li D."/>
            <person name="Dong L."/>
            <person name="Tao Y."/>
            <person name="Gao C."/>
            <person name="Wu H."/>
            <person name="Li Y."/>
            <person name="Cui Y."/>
            <person name="Guo X."/>
            <person name="Zheng S."/>
            <person name="Wang B."/>
            <person name="Yu K."/>
            <person name="Liang Q."/>
            <person name="Yang W."/>
            <person name="Lou X."/>
            <person name="Chen J."/>
            <person name="Feng M."/>
            <person name="Jian J."/>
            <person name="Zhang X."/>
            <person name="Luo G."/>
            <person name="Jiang Y."/>
            <person name="Liu J."/>
            <person name="Wang Z."/>
            <person name="Sha Y."/>
            <person name="Zhang B."/>
            <person name="Wu H."/>
            <person name="Tang D."/>
            <person name="Shen Q."/>
            <person name="Xue P."/>
            <person name="Zou S."/>
            <person name="Wang X."/>
            <person name="Liu X."/>
            <person name="Wang F."/>
            <person name="Yang Y."/>
            <person name="An X."/>
            <person name="Dong Z."/>
            <person name="Zhang K."/>
            <person name="Zhang X."/>
            <person name="Luo M.C."/>
            <person name="Dvorak J."/>
            <person name="Tong Y."/>
            <person name="Wang J."/>
            <person name="Yang H."/>
            <person name="Li Z."/>
            <person name="Wang D."/>
            <person name="Zhang A."/>
            <person name="Wang J."/>
        </authorList>
    </citation>
    <scope>NUCLEOTIDE SEQUENCE</scope>
    <source>
        <strain evidence="2">cv. G1812</strain>
    </source>
</reference>
<dbReference type="Proteomes" id="UP000015106">
    <property type="component" value="Chromosome 4"/>
</dbReference>
<proteinExistence type="predicted"/>
<evidence type="ECO:0000313" key="2">
    <source>
        <dbReference type="Proteomes" id="UP000015106"/>
    </source>
</evidence>
<dbReference type="AlphaFoldDB" id="A0A8R7Q582"/>